<keyword evidence="1" id="KW-0001">2Fe-2S</keyword>
<dbReference type="InterPro" id="IPR045612">
    <property type="entry name" value="DUF5914"/>
</dbReference>
<dbReference type="InterPro" id="IPR036922">
    <property type="entry name" value="Rieske_2Fe-2S_sf"/>
</dbReference>
<evidence type="ECO:0000313" key="7">
    <source>
        <dbReference type="EMBL" id="WAL69456.1"/>
    </source>
</evidence>
<evidence type="ECO:0000256" key="2">
    <source>
        <dbReference type="ARBA" id="ARBA00022723"/>
    </source>
</evidence>
<proteinExistence type="predicted"/>
<dbReference type="EMBL" id="CP113836">
    <property type="protein sequence ID" value="WAL69456.1"/>
    <property type="molecule type" value="Genomic_DNA"/>
</dbReference>
<keyword evidence="3" id="KW-0560">Oxidoreductase</keyword>
<dbReference type="PANTHER" id="PTHR21266:SF60">
    <property type="entry name" value="3-KETOSTEROID-9-ALPHA-MONOOXYGENASE, OXYGENASE COMPONENT"/>
    <property type="match status" value="1"/>
</dbReference>
<keyword evidence="5" id="KW-0411">Iron-sulfur</keyword>
<keyword evidence="8" id="KW-1185">Reference proteome</keyword>
<dbReference type="PROSITE" id="PS51296">
    <property type="entry name" value="RIESKE"/>
    <property type="match status" value="1"/>
</dbReference>
<evidence type="ECO:0000259" key="6">
    <source>
        <dbReference type="PROSITE" id="PS51296"/>
    </source>
</evidence>
<feature type="domain" description="Rieske" evidence="6">
    <location>
        <begin position="37"/>
        <end position="125"/>
    </location>
</feature>
<dbReference type="Gene3D" id="2.102.10.10">
    <property type="entry name" value="Rieske [2Fe-2S] iron-sulphur domain"/>
    <property type="match status" value="1"/>
</dbReference>
<evidence type="ECO:0000313" key="8">
    <source>
        <dbReference type="Proteomes" id="UP001163203"/>
    </source>
</evidence>
<dbReference type="SUPFAM" id="SSF50022">
    <property type="entry name" value="ISP domain"/>
    <property type="match status" value="1"/>
</dbReference>
<protein>
    <submittedName>
        <fullName evidence="7">DUF5914 domain-containing protein</fullName>
    </submittedName>
</protein>
<keyword evidence="2" id="KW-0479">Metal-binding</keyword>
<dbReference type="Pfam" id="PF00355">
    <property type="entry name" value="Rieske"/>
    <property type="match status" value="1"/>
</dbReference>
<dbReference type="Proteomes" id="UP001163203">
    <property type="component" value="Chromosome"/>
</dbReference>
<dbReference type="Pfam" id="PF19299">
    <property type="entry name" value="DUF5914"/>
    <property type="match status" value="1"/>
</dbReference>
<evidence type="ECO:0000256" key="5">
    <source>
        <dbReference type="ARBA" id="ARBA00023014"/>
    </source>
</evidence>
<dbReference type="RefSeq" id="WP_268759541.1">
    <property type="nucleotide sequence ID" value="NZ_CP113836.1"/>
</dbReference>
<evidence type="ECO:0000256" key="1">
    <source>
        <dbReference type="ARBA" id="ARBA00022714"/>
    </source>
</evidence>
<evidence type="ECO:0000256" key="3">
    <source>
        <dbReference type="ARBA" id="ARBA00023002"/>
    </source>
</evidence>
<dbReference type="InterPro" id="IPR050584">
    <property type="entry name" value="Cholesterol_7-desaturase"/>
</dbReference>
<keyword evidence="4" id="KW-0408">Iron</keyword>
<name>A0ABY7BBD6_9PSEU</name>
<dbReference type="InterPro" id="IPR017941">
    <property type="entry name" value="Rieske_2Fe-2S"/>
</dbReference>
<organism evidence="7 8">
    <name type="scientific">Amycolatopsis cynarae</name>
    <dbReference type="NCBI Taxonomy" id="2995223"/>
    <lineage>
        <taxon>Bacteria</taxon>
        <taxon>Bacillati</taxon>
        <taxon>Actinomycetota</taxon>
        <taxon>Actinomycetes</taxon>
        <taxon>Pseudonocardiales</taxon>
        <taxon>Pseudonocardiaceae</taxon>
        <taxon>Amycolatopsis</taxon>
    </lineage>
</organism>
<accession>A0ABY7BBD6</accession>
<reference evidence="7" key="1">
    <citation type="submission" date="2022-11" db="EMBL/GenBank/DDBJ databases">
        <authorList>
            <person name="Mo P."/>
        </authorList>
    </citation>
    <scope>NUCLEOTIDE SEQUENCE</scope>
    <source>
        <strain evidence="7">HUAS 11-8</strain>
    </source>
</reference>
<gene>
    <name evidence="7" type="ORF">ORV05_17335</name>
</gene>
<sequence length="323" mass="34755">MSRAVWASQEPTYRQASPALIEAAAKRAQARPSGNWFAFAASAHVRRDRPFGTRVAGRELVAWRDRRGGLVVGPGQCPHLGAPLARGRVVCDALVCRWHGLAVDASGGTGWEPLPGHDDGVLVWVRLDGPGTETPLPRPVLGARPAPAGSVAAVTTLTGVCEPGDIVANRLDPWHGAWFHPYSFARLDVVSAPAMDATAEDDRFVVDVTFRVGPRLGVPVRAEFRCPDPRTVTMRIVSGEGAGSVVETHATPLGPGPDGRPRTAVLEATIATSGRTGFALARRAAPVLRPLMRRAASRLWRDDLAYAERRYALRESRSEWGHT</sequence>
<evidence type="ECO:0000256" key="4">
    <source>
        <dbReference type="ARBA" id="ARBA00023004"/>
    </source>
</evidence>
<dbReference type="PANTHER" id="PTHR21266">
    <property type="entry name" value="IRON-SULFUR DOMAIN CONTAINING PROTEIN"/>
    <property type="match status" value="1"/>
</dbReference>